<dbReference type="InterPro" id="IPR010970">
    <property type="entry name" value="Cys_dSase_SufS"/>
</dbReference>
<gene>
    <name evidence="10" type="ORF">COU32_04355</name>
</gene>
<dbReference type="InterPro" id="IPR015421">
    <property type="entry name" value="PyrdxlP-dep_Trfase_major"/>
</dbReference>
<proteinExistence type="inferred from homology"/>
<comment type="caution">
    <text evidence="10">The sequence shown here is derived from an EMBL/GenBank/DDBJ whole genome shotgun (WGS) entry which is preliminary data.</text>
</comment>
<evidence type="ECO:0000256" key="1">
    <source>
        <dbReference type="ARBA" id="ARBA00001933"/>
    </source>
</evidence>
<dbReference type="GO" id="GO:0030170">
    <property type="term" value="F:pyridoxal phosphate binding"/>
    <property type="evidence" value="ECO:0007669"/>
    <property type="project" value="UniProtKB-UniRule"/>
</dbReference>
<dbReference type="AlphaFoldDB" id="A0A2H0TV36"/>
<evidence type="ECO:0000259" key="9">
    <source>
        <dbReference type="Pfam" id="PF00266"/>
    </source>
</evidence>
<reference evidence="11" key="1">
    <citation type="submission" date="2017-09" db="EMBL/GenBank/DDBJ databases">
        <title>Depth-based differentiation of microbial function through sediment-hosted aquifers and enrichment of novel symbionts in the deep terrestrial subsurface.</title>
        <authorList>
            <person name="Probst A.J."/>
            <person name="Ladd B."/>
            <person name="Jarett J.K."/>
            <person name="Geller-Mcgrath D.E."/>
            <person name="Sieber C.M.K."/>
            <person name="Emerson J.B."/>
            <person name="Anantharaman K."/>
            <person name="Thomas B.C."/>
            <person name="Malmstrom R."/>
            <person name="Stieglmeier M."/>
            <person name="Klingl A."/>
            <person name="Woyke T."/>
            <person name="Ryan C.M."/>
            <person name="Banfield J.F."/>
        </authorList>
    </citation>
    <scope>NUCLEOTIDE SEQUENCE [LARGE SCALE GENOMIC DNA]</scope>
</reference>
<evidence type="ECO:0000256" key="8">
    <source>
        <dbReference type="RuleBase" id="RU004506"/>
    </source>
</evidence>
<sequence>MKDSLKQHFPIYTSSPDLAYFDTGASALKPQVVVDKIREYYSDYGVNIHRGLYEASDRATTEHDTARNIIAQFIHAEPEEIVFTYGTTHGLNMLATSLGQDLKKGDNIVLTAWEHHANLIPWQQIAKKTGAELRFVDIDTDYQIDIKDAKKKIDSNTKIVSFGHVSNTLGSLAPANELIGLAKHVHAITIIDAAQSIVHLKTDVKKLDVDFLVFSGHKLYGPTGIGVLYGKKEKLEQLSPVSFGGDMILDVSYNSAEWHDVPYRFEPGTPNIAGAIGLGAAVAFVQSIGLDEIIAREDKLTNYLINQLSSLLNVQIIGSSDPPKHHGVVSINIAGIHTHDIAEILNRHNVAIRVGSHCAMPLMKKLGLPGGTARFSIGMYTDEKDVDTAMTALKQAIDLFTQIM</sequence>
<comment type="catalytic activity">
    <reaction evidence="6 8">
        <text>(sulfur carrier)-H + L-cysteine = (sulfur carrier)-SH + L-alanine</text>
        <dbReference type="Rhea" id="RHEA:43892"/>
        <dbReference type="Rhea" id="RHEA-COMP:14737"/>
        <dbReference type="Rhea" id="RHEA-COMP:14739"/>
        <dbReference type="ChEBI" id="CHEBI:29917"/>
        <dbReference type="ChEBI" id="CHEBI:35235"/>
        <dbReference type="ChEBI" id="CHEBI:57972"/>
        <dbReference type="ChEBI" id="CHEBI:64428"/>
        <dbReference type="EC" id="2.8.1.7"/>
    </reaction>
</comment>
<dbReference type="NCBIfam" id="TIGR01979">
    <property type="entry name" value="sufS"/>
    <property type="match status" value="1"/>
</dbReference>
<dbReference type="PANTHER" id="PTHR43586:SF8">
    <property type="entry name" value="CYSTEINE DESULFURASE 1, CHLOROPLASTIC"/>
    <property type="match status" value="1"/>
</dbReference>
<keyword evidence="4 8" id="KW-0808">Transferase</keyword>
<dbReference type="GO" id="GO:0006534">
    <property type="term" value="P:cysteine metabolic process"/>
    <property type="evidence" value="ECO:0007669"/>
    <property type="project" value="UniProtKB-UniRule"/>
</dbReference>
<dbReference type="InterPro" id="IPR015424">
    <property type="entry name" value="PyrdxlP-dep_Trfase"/>
</dbReference>
<evidence type="ECO:0000313" key="11">
    <source>
        <dbReference type="Proteomes" id="UP000231530"/>
    </source>
</evidence>
<dbReference type="SUPFAM" id="SSF53383">
    <property type="entry name" value="PLP-dependent transferases"/>
    <property type="match status" value="1"/>
</dbReference>
<dbReference type="EMBL" id="PFBY01000046">
    <property type="protein sequence ID" value="PIR76010.1"/>
    <property type="molecule type" value="Genomic_DNA"/>
</dbReference>
<evidence type="ECO:0000256" key="2">
    <source>
        <dbReference type="ARBA" id="ARBA00010447"/>
    </source>
</evidence>
<comment type="function">
    <text evidence="8">Catalyzes the removal of elemental sulfur and selenium atoms from L-cysteine, L-cystine, L-selenocysteine, and L-selenocystine to produce L-alanine.</text>
</comment>
<evidence type="ECO:0000256" key="4">
    <source>
        <dbReference type="ARBA" id="ARBA00022679"/>
    </source>
</evidence>
<dbReference type="PROSITE" id="PS00595">
    <property type="entry name" value="AA_TRANSFER_CLASS_5"/>
    <property type="match status" value="1"/>
</dbReference>
<evidence type="ECO:0000256" key="7">
    <source>
        <dbReference type="RuleBase" id="RU004504"/>
    </source>
</evidence>
<keyword evidence="5 8" id="KW-0663">Pyridoxal phosphate</keyword>
<organism evidence="10 11">
    <name type="scientific">Candidatus Magasanikbacteria bacterium CG10_big_fil_rev_8_21_14_0_10_42_10</name>
    <dbReference type="NCBI Taxonomy" id="1974649"/>
    <lineage>
        <taxon>Bacteria</taxon>
        <taxon>Candidatus Magasanikiibacteriota</taxon>
    </lineage>
</organism>
<dbReference type="InterPro" id="IPR016454">
    <property type="entry name" value="Cysteine_dSase"/>
</dbReference>
<protein>
    <recommendedName>
        <fullName evidence="3 8">Cysteine desulfurase</fullName>
        <ecNumber evidence="3 8">2.8.1.7</ecNumber>
    </recommendedName>
</protein>
<comment type="cofactor">
    <cofactor evidence="1 7">
        <name>pyridoxal 5'-phosphate</name>
        <dbReference type="ChEBI" id="CHEBI:597326"/>
    </cofactor>
</comment>
<evidence type="ECO:0000256" key="5">
    <source>
        <dbReference type="ARBA" id="ARBA00022898"/>
    </source>
</evidence>
<comment type="similarity">
    <text evidence="2 8">Belongs to the class-V pyridoxal-phosphate-dependent aminotransferase family. Csd subfamily.</text>
</comment>
<dbReference type="GO" id="GO:0031071">
    <property type="term" value="F:cysteine desulfurase activity"/>
    <property type="evidence" value="ECO:0007669"/>
    <property type="project" value="UniProtKB-UniRule"/>
</dbReference>
<dbReference type="Gene3D" id="3.40.640.10">
    <property type="entry name" value="Type I PLP-dependent aspartate aminotransferase-like (Major domain)"/>
    <property type="match status" value="1"/>
</dbReference>
<dbReference type="Pfam" id="PF00266">
    <property type="entry name" value="Aminotran_5"/>
    <property type="match status" value="1"/>
</dbReference>
<dbReference type="InterPro" id="IPR020578">
    <property type="entry name" value="Aminotrans_V_PyrdxlP_BS"/>
</dbReference>
<name>A0A2H0TV36_9BACT</name>
<dbReference type="EC" id="2.8.1.7" evidence="3 8"/>
<dbReference type="InterPro" id="IPR015422">
    <property type="entry name" value="PyrdxlP-dep_Trfase_small"/>
</dbReference>
<evidence type="ECO:0000313" key="10">
    <source>
        <dbReference type="EMBL" id="PIR76010.1"/>
    </source>
</evidence>
<dbReference type="InterPro" id="IPR000192">
    <property type="entry name" value="Aminotrans_V_dom"/>
</dbReference>
<dbReference type="Proteomes" id="UP000231530">
    <property type="component" value="Unassembled WGS sequence"/>
</dbReference>
<accession>A0A2H0TV36</accession>
<dbReference type="PIRSF" id="PIRSF005572">
    <property type="entry name" value="NifS"/>
    <property type="match status" value="1"/>
</dbReference>
<dbReference type="CDD" id="cd06453">
    <property type="entry name" value="SufS_like"/>
    <property type="match status" value="1"/>
</dbReference>
<dbReference type="PANTHER" id="PTHR43586">
    <property type="entry name" value="CYSTEINE DESULFURASE"/>
    <property type="match status" value="1"/>
</dbReference>
<evidence type="ECO:0000256" key="6">
    <source>
        <dbReference type="ARBA" id="ARBA00050776"/>
    </source>
</evidence>
<feature type="domain" description="Aminotransferase class V" evidence="9">
    <location>
        <begin position="20"/>
        <end position="387"/>
    </location>
</feature>
<evidence type="ECO:0000256" key="3">
    <source>
        <dbReference type="ARBA" id="ARBA00012239"/>
    </source>
</evidence>
<dbReference type="Gene3D" id="3.90.1150.10">
    <property type="entry name" value="Aspartate Aminotransferase, domain 1"/>
    <property type="match status" value="1"/>
</dbReference>